<evidence type="ECO:0000256" key="3">
    <source>
        <dbReference type="ARBA" id="ARBA00022989"/>
    </source>
</evidence>
<dbReference type="PANTHER" id="PTHR23514">
    <property type="entry name" value="BYPASS OF STOP CODON PROTEIN 6"/>
    <property type="match status" value="1"/>
</dbReference>
<feature type="transmembrane region" description="Helical" evidence="5">
    <location>
        <begin position="250"/>
        <end position="270"/>
    </location>
</feature>
<evidence type="ECO:0000256" key="5">
    <source>
        <dbReference type="SAM" id="Phobius"/>
    </source>
</evidence>
<dbReference type="AlphaFoldDB" id="A0A917TUC6"/>
<dbReference type="GO" id="GO:0016020">
    <property type="term" value="C:membrane"/>
    <property type="evidence" value="ECO:0007669"/>
    <property type="project" value="UniProtKB-SubCell"/>
</dbReference>
<evidence type="ECO:0000313" key="6">
    <source>
        <dbReference type="EMBL" id="GGM37936.1"/>
    </source>
</evidence>
<proteinExistence type="predicted"/>
<evidence type="ECO:0000256" key="1">
    <source>
        <dbReference type="ARBA" id="ARBA00004141"/>
    </source>
</evidence>
<keyword evidence="2 5" id="KW-0812">Transmembrane</keyword>
<feature type="transmembrane region" description="Helical" evidence="5">
    <location>
        <begin position="12"/>
        <end position="30"/>
    </location>
</feature>
<feature type="transmembrane region" description="Helical" evidence="5">
    <location>
        <begin position="213"/>
        <end position="238"/>
    </location>
</feature>
<feature type="transmembrane region" description="Helical" evidence="5">
    <location>
        <begin position="361"/>
        <end position="380"/>
    </location>
</feature>
<reference evidence="6" key="2">
    <citation type="submission" date="2020-09" db="EMBL/GenBank/DDBJ databases">
        <authorList>
            <person name="Sun Q."/>
            <person name="Ohkuma M."/>
        </authorList>
    </citation>
    <scope>NUCLEOTIDE SEQUENCE</scope>
    <source>
        <strain evidence="6">JCM 19831</strain>
    </source>
</reference>
<dbReference type="CDD" id="cd17393">
    <property type="entry name" value="MFS_MosC_like"/>
    <property type="match status" value="1"/>
</dbReference>
<name>A0A917TUC6_9ACTN</name>
<feature type="transmembrane region" description="Helical" evidence="5">
    <location>
        <begin position="169"/>
        <end position="186"/>
    </location>
</feature>
<protein>
    <submittedName>
        <fullName evidence="6">MFS transporter</fullName>
    </submittedName>
</protein>
<gene>
    <name evidence="6" type="ORF">GCM10007977_044290</name>
</gene>
<keyword evidence="3 5" id="KW-1133">Transmembrane helix</keyword>
<feature type="transmembrane region" description="Helical" evidence="5">
    <location>
        <begin position="42"/>
        <end position="61"/>
    </location>
</feature>
<keyword evidence="7" id="KW-1185">Reference proteome</keyword>
<reference evidence="6" key="1">
    <citation type="journal article" date="2014" name="Int. J. Syst. Evol. Microbiol.">
        <title>Complete genome sequence of Corynebacterium casei LMG S-19264T (=DSM 44701T), isolated from a smear-ripened cheese.</title>
        <authorList>
            <consortium name="US DOE Joint Genome Institute (JGI-PGF)"/>
            <person name="Walter F."/>
            <person name="Albersmeier A."/>
            <person name="Kalinowski J."/>
            <person name="Ruckert C."/>
        </authorList>
    </citation>
    <scope>NUCLEOTIDE SEQUENCE</scope>
    <source>
        <strain evidence="6">JCM 19831</strain>
    </source>
</reference>
<feature type="transmembrane region" description="Helical" evidence="5">
    <location>
        <begin position="73"/>
        <end position="91"/>
    </location>
</feature>
<evidence type="ECO:0000256" key="4">
    <source>
        <dbReference type="ARBA" id="ARBA00023136"/>
    </source>
</evidence>
<dbReference type="InterPro" id="IPR051788">
    <property type="entry name" value="MFS_Transporter"/>
</dbReference>
<comment type="subcellular location">
    <subcellularLocation>
        <location evidence="1">Membrane</location>
        <topology evidence="1">Multi-pass membrane protein</topology>
    </subcellularLocation>
</comment>
<dbReference type="InterPro" id="IPR011701">
    <property type="entry name" value="MFS"/>
</dbReference>
<comment type="caution">
    <text evidence="6">The sequence shown here is derived from an EMBL/GenBank/DDBJ whole genome shotgun (WGS) entry which is preliminary data.</text>
</comment>
<evidence type="ECO:0000313" key="7">
    <source>
        <dbReference type="Proteomes" id="UP000642070"/>
    </source>
</evidence>
<dbReference type="EMBL" id="BMPI01000021">
    <property type="protein sequence ID" value="GGM37936.1"/>
    <property type="molecule type" value="Genomic_DNA"/>
</dbReference>
<dbReference type="InterPro" id="IPR036259">
    <property type="entry name" value="MFS_trans_sf"/>
</dbReference>
<dbReference type="Gene3D" id="1.20.1250.20">
    <property type="entry name" value="MFS general substrate transporter like domains"/>
    <property type="match status" value="2"/>
</dbReference>
<evidence type="ECO:0000256" key="2">
    <source>
        <dbReference type="ARBA" id="ARBA00022692"/>
    </source>
</evidence>
<dbReference type="PANTHER" id="PTHR23514:SF13">
    <property type="entry name" value="INNER MEMBRANE PROTEIN YBJJ"/>
    <property type="match status" value="1"/>
</dbReference>
<dbReference type="RefSeq" id="WP_190251811.1">
    <property type="nucleotide sequence ID" value="NZ_BMPI01000021.1"/>
</dbReference>
<dbReference type="GO" id="GO:0022857">
    <property type="term" value="F:transmembrane transporter activity"/>
    <property type="evidence" value="ECO:0007669"/>
    <property type="project" value="InterPro"/>
</dbReference>
<keyword evidence="4 5" id="KW-0472">Membrane</keyword>
<dbReference type="Pfam" id="PF07690">
    <property type="entry name" value="MFS_1"/>
    <property type="match status" value="1"/>
</dbReference>
<feature type="transmembrane region" description="Helical" evidence="5">
    <location>
        <begin position="142"/>
        <end position="163"/>
    </location>
</feature>
<feature type="transmembrane region" description="Helical" evidence="5">
    <location>
        <begin position="103"/>
        <end position="122"/>
    </location>
</feature>
<dbReference type="SUPFAM" id="SSF103473">
    <property type="entry name" value="MFS general substrate transporter"/>
    <property type="match status" value="1"/>
</dbReference>
<sequence length="399" mass="40247">MTSITTAARATYVVFAACGFLLASWVARIPQLRDHLHLTPAALGWVLLGAAAGSLLSRPLSGPILARHGQRRTVAATGALAGAGLFVTGLSDVTGLGDVTGRWVLVAGLLAIGFTVSVWDVAMNVQGAEVERRIGRSVMPRFHAAFAAGTVVGAGLAAGLVALHVPVTAHLGAVALVVAVAVPLAARDYLPEQPRGDAPPPASGRAWREPRTVLIGLFVLAFAFAEGAAGDWIGVALIDGHGATAALGSLGYAVYLAATTATRWFGAVLLDRYGRVAVLRTLGAVTIGGLLLFVFGPNLPVALAGAALWGVGTAFGYPVGMSAGADDPAHAAARVTVISTLGKLASFAGPPLIGMVGDHVTVLRALLVVAALQVVAVLVAGATRPLRAPEAVAAPAEVG</sequence>
<dbReference type="Proteomes" id="UP000642070">
    <property type="component" value="Unassembled WGS sequence"/>
</dbReference>
<organism evidence="6 7">
    <name type="scientific">Dactylosporangium sucinum</name>
    <dbReference type="NCBI Taxonomy" id="1424081"/>
    <lineage>
        <taxon>Bacteria</taxon>
        <taxon>Bacillati</taxon>
        <taxon>Actinomycetota</taxon>
        <taxon>Actinomycetes</taxon>
        <taxon>Micromonosporales</taxon>
        <taxon>Micromonosporaceae</taxon>
        <taxon>Dactylosporangium</taxon>
    </lineage>
</organism>
<accession>A0A917TUC6</accession>